<dbReference type="Proteomes" id="UP000306147">
    <property type="component" value="Unassembled WGS sequence"/>
</dbReference>
<organism evidence="1 2">
    <name type="scientific">Sphingomonas gei</name>
    <dbReference type="NCBI Taxonomy" id="1395960"/>
    <lineage>
        <taxon>Bacteria</taxon>
        <taxon>Pseudomonadati</taxon>
        <taxon>Pseudomonadota</taxon>
        <taxon>Alphaproteobacteria</taxon>
        <taxon>Sphingomonadales</taxon>
        <taxon>Sphingomonadaceae</taxon>
        <taxon>Sphingomonas</taxon>
    </lineage>
</organism>
<dbReference type="PIRSF" id="PIRSF034110">
    <property type="entry name" value="DUF1203"/>
    <property type="match status" value="1"/>
</dbReference>
<dbReference type="Pfam" id="PF06718">
    <property type="entry name" value="DUF1203"/>
    <property type="match status" value="1"/>
</dbReference>
<gene>
    <name evidence="1" type="ORF">E5A73_06970</name>
</gene>
<keyword evidence="2" id="KW-1185">Reference proteome</keyword>
<dbReference type="AlphaFoldDB" id="A0A4S1XEZ5"/>
<dbReference type="EMBL" id="SRXT01000002">
    <property type="protein sequence ID" value="TGX55159.1"/>
    <property type="molecule type" value="Genomic_DNA"/>
</dbReference>
<reference evidence="1 2" key="1">
    <citation type="submission" date="2019-04" db="EMBL/GenBank/DDBJ databases">
        <title>Sphingomonas psychrotolerans sp. nov., isolated from soil in the Tianshan Mountains, Xinjiang, China.</title>
        <authorList>
            <person name="Luo Y."/>
            <person name="Sheng H."/>
        </authorList>
    </citation>
    <scope>NUCLEOTIDE SEQUENCE [LARGE SCALE GENOMIC DNA]</scope>
    <source>
        <strain evidence="1 2">ZFGT-11</strain>
    </source>
</reference>
<evidence type="ECO:0000313" key="1">
    <source>
        <dbReference type="EMBL" id="TGX55159.1"/>
    </source>
</evidence>
<evidence type="ECO:0000313" key="2">
    <source>
        <dbReference type="Proteomes" id="UP000306147"/>
    </source>
</evidence>
<dbReference type="RefSeq" id="WP_135963053.1">
    <property type="nucleotide sequence ID" value="NZ_SRXT01000002.1"/>
</dbReference>
<comment type="caution">
    <text evidence="1">The sequence shown here is derived from an EMBL/GenBank/DDBJ whole genome shotgun (WGS) entry which is preliminary data.</text>
</comment>
<name>A0A4S1XEZ5_9SPHN</name>
<proteinExistence type="predicted"/>
<dbReference type="OrthoDB" id="5953307at2"/>
<accession>A0A4S1XEZ5</accession>
<dbReference type="InterPro" id="IPR009593">
    <property type="entry name" value="DUF1203"/>
</dbReference>
<sequence>MSYRIQGLDAQLFRHLFGQSDAALAAQGVVRVRADAKPGFPCRITLEDAEPGETLLLLNHTDHAVATPYRNSYAIYVRENPGDAAALADSLPPVLQGRPIALRGYDSAGMLRGAMLKIGDVEAGIEELFARSEIAYIHAHNAAYGCFAARIERG</sequence>
<protein>
    <submittedName>
        <fullName evidence="1">DUF1203 domain-containing protein</fullName>
    </submittedName>
</protein>